<organism evidence="1 2">
    <name type="scientific">Stylonychia lemnae</name>
    <name type="common">Ciliate</name>
    <dbReference type="NCBI Taxonomy" id="5949"/>
    <lineage>
        <taxon>Eukaryota</taxon>
        <taxon>Sar</taxon>
        <taxon>Alveolata</taxon>
        <taxon>Ciliophora</taxon>
        <taxon>Intramacronucleata</taxon>
        <taxon>Spirotrichea</taxon>
        <taxon>Stichotrichia</taxon>
        <taxon>Sporadotrichida</taxon>
        <taxon>Oxytrichidae</taxon>
        <taxon>Stylonychinae</taxon>
        <taxon>Stylonychia</taxon>
    </lineage>
</organism>
<accession>A0A078B418</accession>
<evidence type="ECO:0000313" key="1">
    <source>
        <dbReference type="EMBL" id="CDW88986.1"/>
    </source>
</evidence>
<proteinExistence type="predicted"/>
<dbReference type="EMBL" id="CCKQ01017114">
    <property type="protein sequence ID" value="CDW88986.1"/>
    <property type="molecule type" value="Genomic_DNA"/>
</dbReference>
<dbReference type="AlphaFoldDB" id="A0A078B418"/>
<protein>
    <submittedName>
        <fullName evidence="1">Uncharacterized protein</fullName>
    </submittedName>
</protein>
<name>A0A078B418_STYLE</name>
<dbReference type="InParanoid" id="A0A078B418"/>
<keyword evidence="2" id="KW-1185">Reference proteome</keyword>
<sequence length="80" mass="9060">MNNDSSNKGIFDDFASNLFKATNCTKDERGEAAWDRENQSISQELKRSANKVVHCPDLSVEHGSSDCDKFKDFKDKKDSQ</sequence>
<reference evidence="1 2" key="1">
    <citation type="submission" date="2014-06" db="EMBL/GenBank/DDBJ databases">
        <authorList>
            <person name="Swart Estienne"/>
        </authorList>
    </citation>
    <scope>NUCLEOTIDE SEQUENCE [LARGE SCALE GENOMIC DNA]</scope>
    <source>
        <strain evidence="1 2">130c</strain>
    </source>
</reference>
<evidence type="ECO:0000313" key="2">
    <source>
        <dbReference type="Proteomes" id="UP000039865"/>
    </source>
</evidence>
<gene>
    <name evidence="1" type="primary">Contig13130.g14004</name>
    <name evidence="1" type="ORF">STYLEM_18114</name>
</gene>
<dbReference type="Proteomes" id="UP000039865">
    <property type="component" value="Unassembled WGS sequence"/>
</dbReference>